<keyword evidence="2" id="KW-1185">Reference proteome</keyword>
<accession>A0A286MQD1</accession>
<dbReference type="KEGG" id="vg:63209551"/>
<protein>
    <submittedName>
        <fullName evidence="1">Minor tail protein</fullName>
    </submittedName>
</protein>
<evidence type="ECO:0000313" key="2">
    <source>
        <dbReference type="Proteomes" id="UP000225984"/>
    </source>
</evidence>
<organism evidence="1 2">
    <name type="scientific">Mycobacterium phage GuuelaD</name>
    <dbReference type="NCBI Taxonomy" id="2015819"/>
    <lineage>
        <taxon>Viruses</taxon>
        <taxon>Duplodnaviria</taxon>
        <taxon>Heunggongvirae</taxon>
        <taxon>Uroviricota</taxon>
        <taxon>Caudoviricetes</taxon>
        <taxon>Vilmaviridae</taxon>
        <taxon>Lclasvirinae</taxon>
        <taxon>Faithunavirus</taxon>
        <taxon>Faithunavirus guuelaD</taxon>
    </lineage>
</organism>
<dbReference type="EMBL" id="MF324910">
    <property type="protein sequence ID" value="ASW31456.1"/>
    <property type="molecule type" value="Genomic_DNA"/>
</dbReference>
<dbReference type="Pfam" id="PF23148">
    <property type="entry name" value="Gp77"/>
    <property type="match status" value="1"/>
</dbReference>
<dbReference type="GeneID" id="63209551"/>
<proteinExistence type="predicted"/>
<dbReference type="InterPro" id="IPR056928">
    <property type="entry name" value="Gp77-like"/>
</dbReference>
<gene>
    <name evidence="1" type="primary">22</name>
    <name evidence="1" type="ORF">SEA_GUUELAD_22</name>
</gene>
<reference evidence="1 2" key="1">
    <citation type="submission" date="2017-06" db="EMBL/GenBank/DDBJ databases">
        <authorList>
            <person name="Apiz-Saab J."/>
            <person name="Gonzalez-Montes K.M."/>
            <person name="Diaz-Perez J."/>
            <person name="Fuentes-Cruz G.A."/>
            <person name="Fuster-Rivera J.M."/>
            <person name="Gonzalez-Espada L.V."/>
            <person name="Gonzalez-Perez P.D."/>
            <person name="Hernandez-Morales C.S."/>
            <person name="Hernandez-Rivera R."/>
            <person name="Herrera-DelValle R.J."/>
            <person name="Jaramillo-Criado J.A."/>
            <person name="Lama-Diaz J.M."/>
            <person name="Llavona-Feo P.M."/>
            <person name="Medina-Barreto M.A."/>
            <person name="Melendez-Ortiz M.Y."/>
            <person name="Melendez-Rivera C.M."/>
            <person name="Mercado-Andino A.K."/>
            <person name="Mercado-Delgado A.J."/>
            <person name="Ortiz-DeArmas J.I."/>
            <person name="Ortiz-Ortiz C.P."/>
            <person name="Quesada-Gordillo A.M."/>
            <person name="Fernandez-Martinez M."/>
            <person name="Vazquez E."/>
            <person name="Rubin M.R."/>
            <person name="Stoner T.H."/>
            <person name="Garlena R.A."/>
            <person name="Russell D.A."/>
            <person name="Pope W.H."/>
            <person name="Jacobs-Sera D."/>
            <person name="Hatfull G.F."/>
        </authorList>
    </citation>
    <scope>NUCLEOTIDE SEQUENCE [LARGE SCALE GENOMIC DNA]</scope>
</reference>
<evidence type="ECO:0000313" key="1">
    <source>
        <dbReference type="EMBL" id="ASW31456.1"/>
    </source>
</evidence>
<dbReference type="Proteomes" id="UP000225984">
    <property type="component" value="Segment"/>
</dbReference>
<dbReference type="RefSeq" id="YP_010012991.1">
    <property type="nucleotide sequence ID" value="NC_053508.1"/>
</dbReference>
<name>A0A286MQD1_9CAUD</name>
<sequence length="91" mass="9929">MSLKKFTQDPDEVLDYTIDWSEWLAEGDTITEVTATPATGITVDSTSFTVSSTTIWISGGTAGQRYDISVHVVTNGGREGDRSITIEIKEK</sequence>